<keyword evidence="2" id="KW-1185">Reference proteome</keyword>
<sequence length="96" mass="10523">MAVAWANNSKVKNQFKAQTPKTRDFDTLFGLHRWSAALETRRVEATPVIHPVLLATAPGSPPATLKRLTVEYLAPSAQPRGPSKAANPICIFRNTD</sequence>
<accession>A0A9P1M9N8</accession>
<evidence type="ECO:0000313" key="1">
    <source>
        <dbReference type="EMBL" id="CAI4212850.1"/>
    </source>
</evidence>
<organism evidence="1 2">
    <name type="scientific">Parascedosporium putredinis</name>
    <dbReference type="NCBI Taxonomy" id="1442378"/>
    <lineage>
        <taxon>Eukaryota</taxon>
        <taxon>Fungi</taxon>
        <taxon>Dikarya</taxon>
        <taxon>Ascomycota</taxon>
        <taxon>Pezizomycotina</taxon>
        <taxon>Sordariomycetes</taxon>
        <taxon>Hypocreomycetidae</taxon>
        <taxon>Microascales</taxon>
        <taxon>Microascaceae</taxon>
        <taxon>Parascedosporium</taxon>
    </lineage>
</organism>
<gene>
    <name evidence="1" type="ORF">PPNO1_LOCUS2596</name>
</gene>
<reference evidence="1" key="1">
    <citation type="submission" date="2022-11" db="EMBL/GenBank/DDBJ databases">
        <authorList>
            <person name="Scott C."/>
            <person name="Bruce N."/>
        </authorList>
    </citation>
    <scope>NUCLEOTIDE SEQUENCE</scope>
</reference>
<proteinExistence type="predicted"/>
<name>A0A9P1M9N8_9PEZI</name>
<protein>
    <submittedName>
        <fullName evidence="1">Uncharacterized protein</fullName>
    </submittedName>
</protein>
<dbReference type="AlphaFoldDB" id="A0A9P1M9N8"/>
<evidence type="ECO:0000313" key="2">
    <source>
        <dbReference type="Proteomes" id="UP000838763"/>
    </source>
</evidence>
<dbReference type="EMBL" id="CALLCH030000006">
    <property type="protein sequence ID" value="CAI4212850.1"/>
    <property type="molecule type" value="Genomic_DNA"/>
</dbReference>
<dbReference type="Proteomes" id="UP000838763">
    <property type="component" value="Unassembled WGS sequence"/>
</dbReference>
<comment type="caution">
    <text evidence="1">The sequence shown here is derived from an EMBL/GenBank/DDBJ whole genome shotgun (WGS) entry which is preliminary data.</text>
</comment>